<evidence type="ECO:0000256" key="5">
    <source>
        <dbReference type="ARBA" id="ARBA00034531"/>
    </source>
</evidence>
<dbReference type="AlphaFoldDB" id="A0A662ZJG1"/>
<evidence type="ECO:0000313" key="10">
    <source>
        <dbReference type="Proteomes" id="UP000243745"/>
    </source>
</evidence>
<keyword evidence="10" id="KW-1185">Reference proteome</keyword>
<sequence length="197" mass="23571">MHDTQDPYCYPGTEVLRNKLEIKDETELFETEKVLSMLRLLELLKKPLEGRFDFDHLCRIHFYLFQDLYDWAGKIRTVDIGKGNMFCHVKFIEKEATKLFKDLQTETKQNNFTLPRFVERCAFYFSEINAIHPFREGNGRVQREFMRSWAIHCGFKLEFSKVSRQDMLTASRESFVCNYKPMIEIFKNITTELKNTH</sequence>
<dbReference type="GO" id="GO:0051302">
    <property type="term" value="P:regulation of cell division"/>
    <property type="evidence" value="ECO:0007669"/>
    <property type="project" value="TreeGrafter"/>
</dbReference>
<protein>
    <recommendedName>
        <fullName evidence="5">protein adenylyltransferase</fullName>
        <ecNumber evidence="5">2.7.7.108</ecNumber>
    </recommendedName>
</protein>
<evidence type="ECO:0000256" key="2">
    <source>
        <dbReference type="ARBA" id="ARBA00022695"/>
    </source>
</evidence>
<dbReference type="Gene3D" id="1.10.3290.10">
    <property type="entry name" value="Fido-like domain"/>
    <property type="match status" value="1"/>
</dbReference>
<proteinExistence type="predicted"/>
<dbReference type="Pfam" id="PF02661">
    <property type="entry name" value="Fic"/>
    <property type="match status" value="1"/>
</dbReference>
<name>A0A662ZJG1_9GAMM</name>
<evidence type="ECO:0000256" key="7">
    <source>
        <dbReference type="ARBA" id="ARBA00048696"/>
    </source>
</evidence>
<gene>
    <name evidence="9" type="ORF">SAMN02910344_02003</name>
</gene>
<comment type="catalytic activity">
    <reaction evidence="7">
        <text>L-tyrosyl-[protein] + ATP = O-(5'-adenylyl)-L-tyrosyl-[protein] + diphosphate</text>
        <dbReference type="Rhea" id="RHEA:54288"/>
        <dbReference type="Rhea" id="RHEA-COMP:10136"/>
        <dbReference type="Rhea" id="RHEA-COMP:13846"/>
        <dbReference type="ChEBI" id="CHEBI:30616"/>
        <dbReference type="ChEBI" id="CHEBI:33019"/>
        <dbReference type="ChEBI" id="CHEBI:46858"/>
        <dbReference type="ChEBI" id="CHEBI:83624"/>
        <dbReference type="EC" id="2.7.7.108"/>
    </reaction>
</comment>
<keyword evidence="1" id="KW-0808">Transferase</keyword>
<evidence type="ECO:0000313" key="9">
    <source>
        <dbReference type="EMBL" id="SFP66417.1"/>
    </source>
</evidence>
<dbReference type="EMBL" id="FOXF01000051">
    <property type="protein sequence ID" value="SFP66417.1"/>
    <property type="molecule type" value="Genomic_DNA"/>
</dbReference>
<evidence type="ECO:0000256" key="4">
    <source>
        <dbReference type="ARBA" id="ARBA00022840"/>
    </source>
</evidence>
<dbReference type="GO" id="GO:0005524">
    <property type="term" value="F:ATP binding"/>
    <property type="evidence" value="ECO:0007669"/>
    <property type="project" value="UniProtKB-KW"/>
</dbReference>
<dbReference type="InterPro" id="IPR036597">
    <property type="entry name" value="Fido-like_dom_sf"/>
</dbReference>
<keyword evidence="2" id="KW-0548">Nucleotidyltransferase</keyword>
<keyword evidence="3" id="KW-0547">Nucleotide-binding</keyword>
<dbReference type="EC" id="2.7.7.108" evidence="5"/>
<dbReference type="RefSeq" id="WP_031579891.1">
    <property type="nucleotide sequence ID" value="NZ_FOXF01000051.1"/>
</dbReference>
<feature type="domain" description="Fido" evidence="8">
    <location>
        <begin position="52"/>
        <end position="188"/>
    </location>
</feature>
<dbReference type="SUPFAM" id="SSF140931">
    <property type="entry name" value="Fic-like"/>
    <property type="match status" value="1"/>
</dbReference>
<comment type="catalytic activity">
    <reaction evidence="6">
        <text>L-threonyl-[protein] + ATP = 3-O-(5'-adenylyl)-L-threonyl-[protein] + diphosphate</text>
        <dbReference type="Rhea" id="RHEA:54292"/>
        <dbReference type="Rhea" id="RHEA-COMP:11060"/>
        <dbReference type="Rhea" id="RHEA-COMP:13847"/>
        <dbReference type="ChEBI" id="CHEBI:30013"/>
        <dbReference type="ChEBI" id="CHEBI:30616"/>
        <dbReference type="ChEBI" id="CHEBI:33019"/>
        <dbReference type="ChEBI" id="CHEBI:138113"/>
        <dbReference type="EC" id="2.7.7.108"/>
    </reaction>
</comment>
<dbReference type="Proteomes" id="UP000243745">
    <property type="component" value="Unassembled WGS sequence"/>
</dbReference>
<evidence type="ECO:0000256" key="1">
    <source>
        <dbReference type="ARBA" id="ARBA00022679"/>
    </source>
</evidence>
<evidence type="ECO:0000256" key="3">
    <source>
        <dbReference type="ARBA" id="ARBA00022741"/>
    </source>
</evidence>
<dbReference type="GO" id="GO:0070733">
    <property type="term" value="F:AMPylase activity"/>
    <property type="evidence" value="ECO:0007669"/>
    <property type="project" value="UniProtKB-EC"/>
</dbReference>
<dbReference type="OrthoDB" id="9807853at2"/>
<evidence type="ECO:0000256" key="6">
    <source>
        <dbReference type="ARBA" id="ARBA00047939"/>
    </source>
</evidence>
<dbReference type="InterPro" id="IPR003812">
    <property type="entry name" value="Fido"/>
</dbReference>
<organism evidence="9 10">
    <name type="scientific">Ruminobacter amylophilus</name>
    <dbReference type="NCBI Taxonomy" id="867"/>
    <lineage>
        <taxon>Bacteria</taxon>
        <taxon>Pseudomonadati</taxon>
        <taxon>Pseudomonadota</taxon>
        <taxon>Gammaproteobacteria</taxon>
        <taxon>Aeromonadales</taxon>
        <taxon>Succinivibrionaceae</taxon>
        <taxon>Ruminobacter</taxon>
    </lineage>
</organism>
<dbReference type="PROSITE" id="PS51459">
    <property type="entry name" value="FIDO"/>
    <property type="match status" value="1"/>
</dbReference>
<keyword evidence="4" id="KW-0067">ATP-binding</keyword>
<dbReference type="PANTHER" id="PTHR39560:SF1">
    <property type="entry name" value="PROTEIN ADENYLYLTRANSFERASE FIC-RELATED"/>
    <property type="match status" value="1"/>
</dbReference>
<evidence type="ECO:0000259" key="8">
    <source>
        <dbReference type="PROSITE" id="PS51459"/>
    </source>
</evidence>
<dbReference type="PANTHER" id="PTHR39560">
    <property type="entry name" value="PROTEIN ADENYLYLTRANSFERASE FIC-RELATED"/>
    <property type="match status" value="1"/>
</dbReference>
<reference evidence="9 10" key="1">
    <citation type="submission" date="2016-10" db="EMBL/GenBank/DDBJ databases">
        <authorList>
            <person name="Varghese N."/>
            <person name="Submissions S."/>
        </authorList>
    </citation>
    <scope>NUCLEOTIDE SEQUENCE [LARGE SCALE GENOMIC DNA]</scope>
    <source>
        <strain evidence="9 10">DSM 1361</strain>
    </source>
</reference>
<accession>A0A662ZJG1</accession>